<dbReference type="Pfam" id="PF00098">
    <property type="entry name" value="zf-CCHC"/>
    <property type="match status" value="1"/>
</dbReference>
<feature type="region of interest" description="Disordered" evidence="2">
    <location>
        <begin position="192"/>
        <end position="272"/>
    </location>
</feature>
<sequence length="336" mass="36960">MMEGSERPSKLAFELPWGGLTVQEVKYQDLPNACFKCRRPGHQAKDCGFQTTGEVPKGNPPQDSNLTRDQAREPPIDPGARGTDEDTFIEVKARSAKASTEERREASRATDLHNAFGILEENEEEVRNSPDTLSPGEKGSPLAAQEEADPVELPASVQPVLDSQDDADQEEPHTGKELVLWSDLADAEIAFAESRGVKGRPVEVKDHTPDRGNLQKRRQIRSQEGCGRDGERKDDDRVSSFEANLRRPPPNPHLAIMEQPDTGENHPGGLGEETGPDIGILDMDENRALGPTVFVEIPHEAVGGMHPPNYIPLSAFEIPSENFATYTCPADLKYDR</sequence>
<dbReference type="GO" id="GO:0008270">
    <property type="term" value="F:zinc ion binding"/>
    <property type="evidence" value="ECO:0007669"/>
    <property type="project" value="UniProtKB-KW"/>
</dbReference>
<accession>A0ABD3GQ32</accession>
<feature type="region of interest" description="Disordered" evidence="2">
    <location>
        <begin position="39"/>
        <end position="179"/>
    </location>
</feature>
<keyword evidence="5" id="KW-1185">Reference proteome</keyword>
<evidence type="ECO:0000313" key="5">
    <source>
        <dbReference type="Proteomes" id="UP001633002"/>
    </source>
</evidence>
<feature type="compositionally biased region" description="Basic and acidic residues" evidence="2">
    <location>
        <begin position="89"/>
        <end position="111"/>
    </location>
</feature>
<dbReference type="AlphaFoldDB" id="A0ABD3GQ32"/>
<dbReference type="PROSITE" id="PS50158">
    <property type="entry name" value="ZF_CCHC"/>
    <property type="match status" value="1"/>
</dbReference>
<organism evidence="4 5">
    <name type="scientific">Riccia sorocarpa</name>
    <dbReference type="NCBI Taxonomy" id="122646"/>
    <lineage>
        <taxon>Eukaryota</taxon>
        <taxon>Viridiplantae</taxon>
        <taxon>Streptophyta</taxon>
        <taxon>Embryophyta</taxon>
        <taxon>Marchantiophyta</taxon>
        <taxon>Marchantiopsida</taxon>
        <taxon>Marchantiidae</taxon>
        <taxon>Marchantiales</taxon>
        <taxon>Ricciaceae</taxon>
        <taxon>Riccia</taxon>
    </lineage>
</organism>
<keyword evidence="1" id="KW-0863">Zinc-finger</keyword>
<feature type="compositionally biased region" description="Basic and acidic residues" evidence="2">
    <location>
        <begin position="200"/>
        <end position="210"/>
    </location>
</feature>
<reference evidence="4 5" key="1">
    <citation type="submission" date="2024-09" db="EMBL/GenBank/DDBJ databases">
        <title>Chromosome-scale assembly of Riccia sorocarpa.</title>
        <authorList>
            <person name="Paukszto L."/>
        </authorList>
    </citation>
    <scope>NUCLEOTIDE SEQUENCE [LARGE SCALE GENOMIC DNA]</scope>
    <source>
        <strain evidence="4">LP-2024</strain>
        <tissue evidence="4">Aerial parts of the thallus</tissue>
    </source>
</reference>
<dbReference type="EMBL" id="JBJQOH010000007">
    <property type="protein sequence ID" value="KAL3680549.1"/>
    <property type="molecule type" value="Genomic_DNA"/>
</dbReference>
<dbReference type="Gene3D" id="4.10.60.10">
    <property type="entry name" value="Zinc finger, CCHC-type"/>
    <property type="match status" value="1"/>
</dbReference>
<feature type="compositionally biased region" description="Basic and acidic residues" evidence="2">
    <location>
        <begin position="226"/>
        <end position="239"/>
    </location>
</feature>
<keyword evidence="1" id="KW-0862">Zinc</keyword>
<evidence type="ECO:0000256" key="2">
    <source>
        <dbReference type="SAM" id="MobiDB-lite"/>
    </source>
</evidence>
<gene>
    <name evidence="4" type="ORF">R1sor_023505</name>
</gene>
<evidence type="ECO:0000256" key="1">
    <source>
        <dbReference type="PROSITE-ProRule" id="PRU00047"/>
    </source>
</evidence>
<evidence type="ECO:0000313" key="4">
    <source>
        <dbReference type="EMBL" id="KAL3680549.1"/>
    </source>
</evidence>
<evidence type="ECO:0000259" key="3">
    <source>
        <dbReference type="PROSITE" id="PS50158"/>
    </source>
</evidence>
<name>A0ABD3GQ32_9MARC</name>
<proteinExistence type="predicted"/>
<keyword evidence="1" id="KW-0479">Metal-binding</keyword>
<dbReference type="Proteomes" id="UP001633002">
    <property type="component" value="Unassembled WGS sequence"/>
</dbReference>
<protein>
    <recommendedName>
        <fullName evidence="3">CCHC-type domain-containing protein</fullName>
    </recommendedName>
</protein>
<feature type="domain" description="CCHC-type" evidence="3">
    <location>
        <begin position="34"/>
        <end position="47"/>
    </location>
</feature>
<dbReference type="InterPro" id="IPR001878">
    <property type="entry name" value="Znf_CCHC"/>
</dbReference>
<comment type="caution">
    <text evidence="4">The sequence shown here is derived from an EMBL/GenBank/DDBJ whole genome shotgun (WGS) entry which is preliminary data.</text>
</comment>